<accession>A0AAD9CZ62</accession>
<gene>
    <name evidence="3" type="ORF">DB88DRAFT_542606</name>
</gene>
<feature type="region of interest" description="Disordered" evidence="2">
    <location>
        <begin position="134"/>
        <end position="214"/>
    </location>
</feature>
<dbReference type="CDD" id="cd22249">
    <property type="entry name" value="UDM1_RNF168_RNF169-like"/>
    <property type="match status" value="1"/>
</dbReference>
<feature type="compositionally biased region" description="Low complexity" evidence="2">
    <location>
        <begin position="630"/>
        <end position="644"/>
    </location>
</feature>
<keyword evidence="1" id="KW-0175">Coiled coil</keyword>
<feature type="region of interest" description="Disordered" evidence="2">
    <location>
        <begin position="40"/>
        <end position="98"/>
    </location>
</feature>
<feature type="region of interest" description="Disordered" evidence="2">
    <location>
        <begin position="781"/>
        <end position="929"/>
    </location>
</feature>
<feature type="compositionally biased region" description="Basic residues" evidence="2">
    <location>
        <begin position="46"/>
        <end position="74"/>
    </location>
</feature>
<dbReference type="AlphaFoldDB" id="A0AAD9CZ62"/>
<name>A0AAD9CZ62_PAPLA</name>
<comment type="caution">
    <text evidence="3">The sequence shown here is derived from an EMBL/GenBank/DDBJ whole genome shotgun (WGS) entry which is preliminary data.</text>
</comment>
<feature type="region of interest" description="Disordered" evidence="2">
    <location>
        <begin position="411"/>
        <end position="472"/>
    </location>
</feature>
<reference evidence="3" key="1">
    <citation type="submission" date="2023-02" db="EMBL/GenBank/DDBJ databases">
        <title>Identification and recombinant expression of a fungal hydrolase from Papiliotrema laurentii that hydrolyzes apple cutin and clears colloidal polyester polyurethane.</title>
        <authorList>
            <consortium name="DOE Joint Genome Institute"/>
            <person name="Roman V.A."/>
            <person name="Bojanowski C."/>
            <person name="Crable B.R."/>
            <person name="Wagner D.N."/>
            <person name="Hung C.S."/>
            <person name="Nadeau L.J."/>
            <person name="Schratz L."/>
            <person name="Haridas S."/>
            <person name="Pangilinan J."/>
            <person name="Lipzen A."/>
            <person name="Na H."/>
            <person name="Yan M."/>
            <person name="Ng V."/>
            <person name="Grigoriev I.V."/>
            <person name="Spatafora J.W."/>
            <person name="Barlow D."/>
            <person name="Biffinger J."/>
            <person name="Kelley-Loughnane N."/>
            <person name="Varaljay V.A."/>
            <person name="Crookes-Goodson W.J."/>
        </authorList>
    </citation>
    <scope>NUCLEOTIDE SEQUENCE</scope>
    <source>
        <strain evidence="3">5307AH</strain>
    </source>
</reference>
<feature type="region of interest" description="Disordered" evidence="2">
    <location>
        <begin position="254"/>
        <end position="328"/>
    </location>
</feature>
<protein>
    <submittedName>
        <fullName evidence="3">Uncharacterized protein</fullName>
    </submittedName>
</protein>
<feature type="compositionally biased region" description="Basic and acidic residues" evidence="2">
    <location>
        <begin position="441"/>
        <end position="472"/>
    </location>
</feature>
<dbReference type="Proteomes" id="UP001182556">
    <property type="component" value="Unassembled WGS sequence"/>
</dbReference>
<feature type="compositionally biased region" description="Basic and acidic residues" evidence="2">
    <location>
        <begin position="75"/>
        <end position="88"/>
    </location>
</feature>
<proteinExistence type="predicted"/>
<evidence type="ECO:0000313" key="3">
    <source>
        <dbReference type="EMBL" id="KAK1921801.1"/>
    </source>
</evidence>
<keyword evidence="4" id="KW-1185">Reference proteome</keyword>
<evidence type="ECO:0000313" key="4">
    <source>
        <dbReference type="Proteomes" id="UP001182556"/>
    </source>
</evidence>
<sequence>MASPSPSTWHSVNPQTRPLTLSILELTPLALTLSLTLSPLSQSTSNHHHPATSHIAHTHNHAHGPKHRKKVRHKPQSDDESDHHDTDSHLSPLPGAYPSGLVDSATNFKDLLSHGVVVSVNGQPWNRIVAHVSDPEEHPEADDEHDATDAEWEDEPGSASAVETGGEEGSTEGVTKRRPRKARFGLSAGNAVKGEDKGIIKRKRRPSESTKERKIHRDRAVVVVYGLTPGKEYEIELQVVGLAGSDGLDQVVSNSVLIPPSPSPLGHPRSRANSLRSRSRPRSRSNSITSPSHPTSNNHSAESSLLASPGRVTPPVQAESHPIQPIPTNILNPIDTQAAQIRHMIAAAHAEKEHVQSQIKEARRASQRAEAALRLEIETVKKATEKAGSLDLRAKQKALALQEQVKQGWAGAENAEKEAGAVEEGLAEQESRLESTTAELESVRQEWKTAKEKEDEVREREKKSRQDEEKKLQEVVGKIDKLRLKREKKELEKAELTKKLEDLVKQAEEIERRNEEERVARVSGGAYWWDPYSQGGHAHGHHGHHHPNHGRGGHGIETHTSRTLTNHPSLNNLSNHGGHGPQRGRGFAGRYPSAGSTRPAPSASSPTHTTTFHAAQHPAPPTTSSPAFRPSKAAAGIASPAGPARTPSSSGVNVAALPFHPSNPNVGSPSASTNTSTLNLATNSSSASAANSADHHTSLMPPQLQHRIYLPNTRPRPAPNFNPPPSVLAERQSPPLASTPSFPPLPGSTGPSTTGPNTGSKSGPSLASIVTRAVLSPAALAERGMTNVPGGSASTGTTDKASAAAAVSAAILSSGSRLDKDGQPVRSPTYPLSPSNVPSTVSGSAAGSATGGSTPSTAGTSNSVGSRAVTFSPPPVRAGAHDTGFSVSNASGPWSGLGGIGNGMIRTSTPPVTGSAGHGRDSPNSAGSR</sequence>
<feature type="region of interest" description="Disordered" evidence="2">
    <location>
        <begin position="530"/>
        <end position="769"/>
    </location>
</feature>
<feature type="compositionally biased region" description="Gly residues" evidence="2">
    <location>
        <begin position="577"/>
        <end position="587"/>
    </location>
</feature>
<evidence type="ECO:0000256" key="2">
    <source>
        <dbReference type="SAM" id="MobiDB-lite"/>
    </source>
</evidence>
<feature type="compositionally biased region" description="Low complexity" evidence="2">
    <location>
        <begin position="837"/>
        <end position="861"/>
    </location>
</feature>
<feature type="compositionally biased region" description="Low complexity" evidence="2">
    <location>
        <begin position="790"/>
        <end position="816"/>
    </location>
</feature>
<feature type="compositionally biased region" description="Basic residues" evidence="2">
    <location>
        <begin position="538"/>
        <end position="552"/>
    </location>
</feature>
<feature type="compositionally biased region" description="Low complexity" evidence="2">
    <location>
        <begin position="747"/>
        <end position="765"/>
    </location>
</feature>
<dbReference type="EMBL" id="JAODAN010000010">
    <property type="protein sequence ID" value="KAK1921801.1"/>
    <property type="molecule type" value="Genomic_DNA"/>
</dbReference>
<evidence type="ECO:0000256" key="1">
    <source>
        <dbReference type="SAM" id="Coils"/>
    </source>
</evidence>
<feature type="compositionally biased region" description="Acidic residues" evidence="2">
    <location>
        <begin position="139"/>
        <end position="156"/>
    </location>
</feature>
<feature type="compositionally biased region" description="Pro residues" evidence="2">
    <location>
        <begin position="714"/>
        <end position="726"/>
    </location>
</feature>
<organism evidence="3 4">
    <name type="scientific">Papiliotrema laurentii</name>
    <name type="common">Cryptococcus laurentii</name>
    <dbReference type="NCBI Taxonomy" id="5418"/>
    <lineage>
        <taxon>Eukaryota</taxon>
        <taxon>Fungi</taxon>
        <taxon>Dikarya</taxon>
        <taxon>Basidiomycota</taxon>
        <taxon>Agaricomycotina</taxon>
        <taxon>Tremellomycetes</taxon>
        <taxon>Tremellales</taxon>
        <taxon>Rhynchogastremaceae</taxon>
        <taxon>Papiliotrema</taxon>
    </lineage>
</organism>
<feature type="compositionally biased region" description="Polar residues" evidence="2">
    <location>
        <begin position="293"/>
        <end position="306"/>
    </location>
</feature>
<feature type="compositionally biased region" description="Low complexity" evidence="2">
    <location>
        <begin position="592"/>
        <end position="615"/>
    </location>
</feature>
<feature type="compositionally biased region" description="Low complexity" evidence="2">
    <location>
        <begin position="670"/>
        <end position="692"/>
    </location>
</feature>
<feature type="coiled-coil region" evidence="1">
    <location>
        <begin position="345"/>
        <end position="372"/>
    </location>
</feature>
<feature type="compositionally biased region" description="Polar residues" evidence="2">
    <location>
        <begin position="561"/>
        <end position="575"/>
    </location>
</feature>